<dbReference type="PANTHER" id="PTHR46011">
    <property type="entry name" value="NUCLEAR HORMONE RECEPTOR FAMILY MEMBER NHR-86-RELATED"/>
    <property type="match status" value="1"/>
</dbReference>
<gene>
    <name evidence="12" type="ORF">CAMP_LOCUS14065</name>
</gene>
<evidence type="ECO:0000313" key="13">
    <source>
        <dbReference type="Proteomes" id="UP001152747"/>
    </source>
</evidence>
<reference evidence="12" key="1">
    <citation type="submission" date="2022-11" db="EMBL/GenBank/DDBJ databases">
        <authorList>
            <person name="Kikuchi T."/>
        </authorList>
    </citation>
    <scope>NUCLEOTIDE SEQUENCE</scope>
    <source>
        <strain evidence="12">PS1010</strain>
    </source>
</reference>
<dbReference type="PANTHER" id="PTHR46011:SF32">
    <property type="entry name" value="NUCLEAR HORMONE RECEPTOR FAMILY"/>
    <property type="match status" value="1"/>
</dbReference>
<evidence type="ECO:0000259" key="10">
    <source>
        <dbReference type="PROSITE" id="PS51030"/>
    </source>
</evidence>
<keyword evidence="8 9" id="KW-0539">Nucleus</keyword>
<dbReference type="GO" id="GO:0005634">
    <property type="term" value="C:nucleus"/>
    <property type="evidence" value="ECO:0007669"/>
    <property type="project" value="UniProtKB-SubCell"/>
</dbReference>
<evidence type="ECO:0000256" key="1">
    <source>
        <dbReference type="ARBA" id="ARBA00022723"/>
    </source>
</evidence>
<keyword evidence="3 9" id="KW-0862">Zinc</keyword>
<dbReference type="OrthoDB" id="5776485at2759"/>
<dbReference type="SMART" id="SM00430">
    <property type="entry name" value="HOLI"/>
    <property type="match status" value="1"/>
</dbReference>
<dbReference type="PROSITE" id="PS00031">
    <property type="entry name" value="NUCLEAR_REC_DBD_1"/>
    <property type="match status" value="1"/>
</dbReference>
<dbReference type="GO" id="GO:0008270">
    <property type="term" value="F:zinc ion binding"/>
    <property type="evidence" value="ECO:0007669"/>
    <property type="project" value="UniProtKB-KW"/>
</dbReference>
<evidence type="ECO:0000256" key="6">
    <source>
        <dbReference type="ARBA" id="ARBA00023163"/>
    </source>
</evidence>
<comment type="caution">
    <text evidence="12">The sequence shown here is derived from an EMBL/GenBank/DDBJ whole genome shotgun (WGS) entry which is preliminary data.</text>
</comment>
<keyword evidence="4 9" id="KW-0805">Transcription regulation</keyword>
<accession>A0A9P1ISS2</accession>
<dbReference type="Proteomes" id="UP001152747">
    <property type="component" value="Unassembled WGS sequence"/>
</dbReference>
<dbReference type="PROSITE" id="PS51843">
    <property type="entry name" value="NR_LBD"/>
    <property type="match status" value="1"/>
</dbReference>
<dbReference type="SMART" id="SM00399">
    <property type="entry name" value="ZnF_C4"/>
    <property type="match status" value="1"/>
</dbReference>
<dbReference type="InterPro" id="IPR035500">
    <property type="entry name" value="NHR-like_dom_sf"/>
</dbReference>
<evidence type="ECO:0000256" key="7">
    <source>
        <dbReference type="ARBA" id="ARBA00023170"/>
    </source>
</evidence>
<comment type="similarity">
    <text evidence="9">Belongs to the nuclear hormone receptor family.</text>
</comment>
<dbReference type="Pfam" id="PF00104">
    <property type="entry name" value="Hormone_recep"/>
    <property type="match status" value="1"/>
</dbReference>
<evidence type="ECO:0000256" key="2">
    <source>
        <dbReference type="ARBA" id="ARBA00022771"/>
    </source>
</evidence>
<evidence type="ECO:0008006" key="14">
    <source>
        <dbReference type="Google" id="ProtNLM"/>
    </source>
</evidence>
<dbReference type="AlphaFoldDB" id="A0A9P1ISS2"/>
<organism evidence="12 13">
    <name type="scientific">Caenorhabditis angaria</name>
    <dbReference type="NCBI Taxonomy" id="860376"/>
    <lineage>
        <taxon>Eukaryota</taxon>
        <taxon>Metazoa</taxon>
        <taxon>Ecdysozoa</taxon>
        <taxon>Nematoda</taxon>
        <taxon>Chromadorea</taxon>
        <taxon>Rhabditida</taxon>
        <taxon>Rhabditina</taxon>
        <taxon>Rhabditomorpha</taxon>
        <taxon>Rhabditoidea</taxon>
        <taxon>Rhabditidae</taxon>
        <taxon>Peloderinae</taxon>
        <taxon>Caenorhabditis</taxon>
    </lineage>
</organism>
<evidence type="ECO:0000259" key="11">
    <source>
        <dbReference type="PROSITE" id="PS51843"/>
    </source>
</evidence>
<sequence length="336" mass="39231">MSNKCEICGDIADAKHFGAISCRACAAFFRRQVVVRKKIVRRCDRKCSLEAEHRKFCVSCRFDKCLSCGMRESKVMAKPSGSKKVSTKKLPLLKKFSSFYKHIQNLRRKTFSQRNNSKPRMANYKEVNDIFMKYGNIVKDNIFEAFPEAKKFSDDQKAILLDHFTTPYIICEGTIRAKKYNLWKLPNDDLIDNNHPEYYYNENQNNLKDKESHKLYQASWKVMHENIRGRMEEAKMDLNEYFLLSALIFWDDGLPKQTEEVVEISRKMRKKIIEEITKYENMKCLSKDDASIQVARIIMILQGVQSTVQAIHKTSGLTAAYTDFEKHKGMFETMGI</sequence>
<name>A0A9P1ISS2_9PELO</name>
<dbReference type="PRINTS" id="PR00047">
    <property type="entry name" value="STROIDFINGER"/>
</dbReference>
<dbReference type="Pfam" id="PF00105">
    <property type="entry name" value="zf-C4"/>
    <property type="match status" value="1"/>
</dbReference>
<feature type="domain" description="NR LBD" evidence="11">
    <location>
        <begin position="88"/>
        <end position="336"/>
    </location>
</feature>
<evidence type="ECO:0000256" key="4">
    <source>
        <dbReference type="ARBA" id="ARBA00023015"/>
    </source>
</evidence>
<dbReference type="InterPro" id="IPR000536">
    <property type="entry name" value="Nucl_hrmn_rcpt_lig-bd"/>
</dbReference>
<evidence type="ECO:0000256" key="9">
    <source>
        <dbReference type="RuleBase" id="RU004334"/>
    </source>
</evidence>
<dbReference type="PROSITE" id="PS51030">
    <property type="entry name" value="NUCLEAR_REC_DBD_2"/>
    <property type="match status" value="1"/>
</dbReference>
<evidence type="ECO:0000313" key="12">
    <source>
        <dbReference type="EMBL" id="CAI5451428.1"/>
    </source>
</evidence>
<evidence type="ECO:0000256" key="3">
    <source>
        <dbReference type="ARBA" id="ARBA00022833"/>
    </source>
</evidence>
<dbReference type="InterPro" id="IPR001628">
    <property type="entry name" value="Znf_hrmn_rcpt"/>
</dbReference>
<keyword evidence="2 9" id="KW-0863">Zinc-finger</keyword>
<evidence type="ECO:0000256" key="8">
    <source>
        <dbReference type="ARBA" id="ARBA00023242"/>
    </source>
</evidence>
<keyword evidence="7 9" id="KW-0675">Receptor</keyword>
<feature type="domain" description="Nuclear receptor" evidence="10">
    <location>
        <begin position="2"/>
        <end position="77"/>
    </location>
</feature>
<evidence type="ECO:0000256" key="5">
    <source>
        <dbReference type="ARBA" id="ARBA00023125"/>
    </source>
</evidence>
<protein>
    <recommendedName>
        <fullName evidence="14">Nuclear receptor domain-containing protein</fullName>
    </recommendedName>
</protein>
<dbReference type="SUPFAM" id="SSF57716">
    <property type="entry name" value="Glucocorticoid receptor-like (DNA-binding domain)"/>
    <property type="match status" value="1"/>
</dbReference>
<keyword evidence="6 9" id="KW-0804">Transcription</keyword>
<dbReference type="GO" id="GO:0003700">
    <property type="term" value="F:DNA-binding transcription factor activity"/>
    <property type="evidence" value="ECO:0007669"/>
    <property type="project" value="InterPro"/>
</dbReference>
<dbReference type="Gene3D" id="3.30.50.10">
    <property type="entry name" value="Erythroid Transcription Factor GATA-1, subunit A"/>
    <property type="match status" value="1"/>
</dbReference>
<dbReference type="GO" id="GO:0043565">
    <property type="term" value="F:sequence-specific DNA binding"/>
    <property type="evidence" value="ECO:0007669"/>
    <property type="project" value="InterPro"/>
</dbReference>
<dbReference type="InterPro" id="IPR013088">
    <property type="entry name" value="Znf_NHR/GATA"/>
</dbReference>
<dbReference type="EMBL" id="CANHGI010000005">
    <property type="protein sequence ID" value="CAI5451428.1"/>
    <property type="molecule type" value="Genomic_DNA"/>
</dbReference>
<keyword evidence="1 9" id="KW-0479">Metal-binding</keyword>
<keyword evidence="13" id="KW-1185">Reference proteome</keyword>
<dbReference type="GO" id="GO:0006357">
    <property type="term" value="P:regulation of transcription by RNA polymerase II"/>
    <property type="evidence" value="ECO:0007669"/>
    <property type="project" value="TreeGrafter"/>
</dbReference>
<comment type="subcellular location">
    <subcellularLocation>
        <location evidence="9">Nucleus</location>
    </subcellularLocation>
</comment>
<keyword evidence="5 9" id="KW-0238">DNA-binding</keyword>
<dbReference type="SUPFAM" id="SSF48508">
    <property type="entry name" value="Nuclear receptor ligand-binding domain"/>
    <property type="match status" value="1"/>
</dbReference>
<proteinExistence type="inferred from homology"/>
<dbReference type="Gene3D" id="1.10.565.10">
    <property type="entry name" value="Retinoid X Receptor"/>
    <property type="match status" value="1"/>
</dbReference>